<accession>A0AAV9J2Y2</accession>
<comment type="caution">
    <text evidence="2">The sequence shown here is derived from an EMBL/GenBank/DDBJ whole genome shotgun (WGS) entry which is preliminary data.</text>
</comment>
<dbReference type="AlphaFoldDB" id="A0AAV9J2Y2"/>
<feature type="region of interest" description="Disordered" evidence="1">
    <location>
        <begin position="55"/>
        <end position="89"/>
    </location>
</feature>
<keyword evidence="3" id="KW-1185">Reference proteome</keyword>
<organism evidence="2 3">
    <name type="scientific">Cyanidium caldarium</name>
    <name type="common">Red alga</name>
    <dbReference type="NCBI Taxonomy" id="2771"/>
    <lineage>
        <taxon>Eukaryota</taxon>
        <taxon>Rhodophyta</taxon>
        <taxon>Bangiophyceae</taxon>
        <taxon>Cyanidiales</taxon>
        <taxon>Cyanidiaceae</taxon>
        <taxon>Cyanidium</taxon>
    </lineage>
</organism>
<evidence type="ECO:0000313" key="3">
    <source>
        <dbReference type="Proteomes" id="UP001301350"/>
    </source>
</evidence>
<name>A0AAV9J2Y2_CYACA</name>
<evidence type="ECO:0000256" key="1">
    <source>
        <dbReference type="SAM" id="MobiDB-lite"/>
    </source>
</evidence>
<dbReference type="EMBL" id="JANCYW010000020">
    <property type="protein sequence ID" value="KAK4538735.1"/>
    <property type="molecule type" value="Genomic_DNA"/>
</dbReference>
<protein>
    <submittedName>
        <fullName evidence="2">Uncharacterized protein</fullName>
    </submittedName>
</protein>
<feature type="compositionally biased region" description="Pro residues" evidence="1">
    <location>
        <begin position="63"/>
        <end position="72"/>
    </location>
</feature>
<reference evidence="2 3" key="1">
    <citation type="submission" date="2022-07" db="EMBL/GenBank/DDBJ databases">
        <title>Genome-wide signatures of adaptation to extreme environments.</title>
        <authorList>
            <person name="Cho C.H."/>
            <person name="Yoon H.S."/>
        </authorList>
    </citation>
    <scope>NUCLEOTIDE SEQUENCE [LARGE SCALE GENOMIC DNA]</scope>
    <source>
        <strain evidence="2 3">DBV 063 E5</strain>
    </source>
</reference>
<sequence>MEHQRVSAFVAPLARWRPRPCRCGTDPSVGSCFLYRGRWRVSSRDRQPSVFRLAAQARSAPRSTPPDTPSPAPNATSAGESADEVTIPETISPRAMTWRAYLRAHKSLLRAGAGFGSAAAATCRKNDTARLFVPVAELDSYQYHSGFPGVAVARAVVLHADEIVAAGLEAARVDTAAFADKSPADLTPAEAVEEQLAHDLRAQLRIISYAALTRDPEHEGRFEFLHPDNVQLTAQLYAEMDLDERRLAAGWQAMCRKIQSVLPDPQDYPQRVQPAVDELLHALLGKHWPPRA</sequence>
<gene>
    <name evidence="2" type="ORF">CDCA_CDCA20G4760</name>
</gene>
<dbReference type="Proteomes" id="UP001301350">
    <property type="component" value="Unassembled WGS sequence"/>
</dbReference>
<evidence type="ECO:0000313" key="2">
    <source>
        <dbReference type="EMBL" id="KAK4538735.1"/>
    </source>
</evidence>
<proteinExistence type="predicted"/>